<organism evidence="1 2">
    <name type="scientific">Stephania yunnanensis</name>
    <dbReference type="NCBI Taxonomy" id="152371"/>
    <lineage>
        <taxon>Eukaryota</taxon>
        <taxon>Viridiplantae</taxon>
        <taxon>Streptophyta</taxon>
        <taxon>Embryophyta</taxon>
        <taxon>Tracheophyta</taxon>
        <taxon>Spermatophyta</taxon>
        <taxon>Magnoliopsida</taxon>
        <taxon>Ranunculales</taxon>
        <taxon>Menispermaceae</taxon>
        <taxon>Menispermoideae</taxon>
        <taxon>Cissampelideae</taxon>
        <taxon>Stephania</taxon>
    </lineage>
</organism>
<keyword evidence="2" id="KW-1185">Reference proteome</keyword>
<evidence type="ECO:0000313" key="1">
    <source>
        <dbReference type="EMBL" id="KAK9169471.1"/>
    </source>
</evidence>
<reference evidence="1 2" key="1">
    <citation type="submission" date="2024-01" db="EMBL/GenBank/DDBJ databases">
        <title>Genome assemblies of Stephania.</title>
        <authorList>
            <person name="Yang L."/>
        </authorList>
    </citation>
    <scope>NUCLEOTIDE SEQUENCE [LARGE SCALE GENOMIC DNA]</scope>
    <source>
        <strain evidence="1">YNDBR</strain>
        <tissue evidence="1">Leaf</tissue>
    </source>
</reference>
<sequence>MACERATQRNAVRQAARGGRRRCRRWLRGAGEQRLAARRRRRGSGSDGAMAWCRLVGCAISTKSRRRERWT</sequence>
<dbReference type="AlphaFoldDB" id="A0AAP0LEF8"/>
<accession>A0AAP0LEF8</accession>
<gene>
    <name evidence="1" type="ORF">Syun_001611</name>
</gene>
<dbReference type="Proteomes" id="UP001420932">
    <property type="component" value="Unassembled WGS sequence"/>
</dbReference>
<name>A0AAP0LEF8_9MAGN</name>
<comment type="caution">
    <text evidence="1">The sequence shown here is derived from an EMBL/GenBank/DDBJ whole genome shotgun (WGS) entry which is preliminary data.</text>
</comment>
<protein>
    <submittedName>
        <fullName evidence="1">Uncharacterized protein</fullName>
    </submittedName>
</protein>
<dbReference type="EMBL" id="JBBNAF010000001">
    <property type="protein sequence ID" value="KAK9169471.1"/>
    <property type="molecule type" value="Genomic_DNA"/>
</dbReference>
<proteinExistence type="predicted"/>
<evidence type="ECO:0000313" key="2">
    <source>
        <dbReference type="Proteomes" id="UP001420932"/>
    </source>
</evidence>